<keyword evidence="1" id="KW-1133">Transmembrane helix</keyword>
<evidence type="ECO:0000313" key="2">
    <source>
        <dbReference type="EMBL" id="SEP81352.1"/>
    </source>
</evidence>
<proteinExistence type="predicted"/>
<gene>
    <name evidence="2" type="ORF">SAMN04489841_0572</name>
</gene>
<keyword evidence="1" id="KW-0472">Membrane</keyword>
<feature type="transmembrane region" description="Helical" evidence="1">
    <location>
        <begin position="24"/>
        <end position="45"/>
    </location>
</feature>
<sequence>MIGRLEDPVPPSVAKTTLYRVAGWLLRAYVATLLVVGVYSLLWLLEIAGMLPGRWLSTVWIGIAAMGAVFLVLSLPLYYAARTTDR</sequence>
<protein>
    <submittedName>
        <fullName evidence="2">Uncharacterized protein</fullName>
    </submittedName>
</protein>
<feature type="transmembrane region" description="Helical" evidence="1">
    <location>
        <begin position="57"/>
        <end position="81"/>
    </location>
</feature>
<evidence type="ECO:0000313" key="3">
    <source>
        <dbReference type="Proteomes" id="UP000199114"/>
    </source>
</evidence>
<keyword evidence="3" id="KW-1185">Reference proteome</keyword>
<keyword evidence="1" id="KW-0812">Transmembrane</keyword>
<name>A0A1H9AX21_9EURY</name>
<dbReference type="OrthoDB" id="200801at2157"/>
<reference evidence="3" key="1">
    <citation type="submission" date="2016-10" db="EMBL/GenBank/DDBJ databases">
        <authorList>
            <person name="Varghese N."/>
            <person name="Submissions S."/>
        </authorList>
    </citation>
    <scope>NUCLEOTIDE SEQUENCE [LARGE SCALE GENOMIC DNA]</scope>
    <source>
        <strain evidence="3">DSM 25055</strain>
    </source>
</reference>
<dbReference type="EMBL" id="FOFD01000001">
    <property type="protein sequence ID" value="SEP81352.1"/>
    <property type="molecule type" value="Genomic_DNA"/>
</dbReference>
<organism evidence="2 3">
    <name type="scientific">Natrinema salaciae</name>
    <dbReference type="NCBI Taxonomy" id="1186196"/>
    <lineage>
        <taxon>Archaea</taxon>
        <taxon>Methanobacteriati</taxon>
        <taxon>Methanobacteriota</taxon>
        <taxon>Stenosarchaea group</taxon>
        <taxon>Halobacteria</taxon>
        <taxon>Halobacteriales</taxon>
        <taxon>Natrialbaceae</taxon>
        <taxon>Natrinema</taxon>
    </lineage>
</organism>
<dbReference type="RefSeq" id="WP_090613072.1">
    <property type="nucleotide sequence ID" value="NZ_FOFD01000001.1"/>
</dbReference>
<evidence type="ECO:0000256" key="1">
    <source>
        <dbReference type="SAM" id="Phobius"/>
    </source>
</evidence>
<dbReference type="AlphaFoldDB" id="A0A1H9AX21"/>
<accession>A0A1H9AX21</accession>
<dbReference type="Proteomes" id="UP000199114">
    <property type="component" value="Unassembled WGS sequence"/>
</dbReference>